<dbReference type="SUPFAM" id="SSF81383">
    <property type="entry name" value="F-box domain"/>
    <property type="match status" value="1"/>
</dbReference>
<dbReference type="InterPro" id="IPR036047">
    <property type="entry name" value="F-box-like_dom_sf"/>
</dbReference>
<dbReference type="CDD" id="cd22157">
    <property type="entry name" value="F-box_AtFBW1-like"/>
    <property type="match status" value="1"/>
</dbReference>
<accession>A0AAV1EGE7</accession>
<proteinExistence type="predicted"/>
<dbReference type="Gene3D" id="2.120.10.80">
    <property type="entry name" value="Kelch-type beta propeller"/>
    <property type="match status" value="1"/>
</dbReference>
<dbReference type="SUPFAM" id="SSF50965">
    <property type="entry name" value="Galactose oxidase, central domain"/>
    <property type="match status" value="1"/>
</dbReference>
<dbReference type="Gene3D" id="1.20.1280.50">
    <property type="match status" value="1"/>
</dbReference>
<dbReference type="Pfam" id="PF00646">
    <property type="entry name" value="F-box"/>
    <property type="match status" value="1"/>
</dbReference>
<dbReference type="Proteomes" id="UP001161247">
    <property type="component" value="Chromosome 9"/>
</dbReference>
<dbReference type="InterPro" id="IPR006527">
    <property type="entry name" value="F-box-assoc_dom_typ1"/>
</dbReference>
<keyword evidence="3" id="KW-1185">Reference proteome</keyword>
<dbReference type="NCBIfam" id="TIGR01640">
    <property type="entry name" value="F_box_assoc_1"/>
    <property type="match status" value="1"/>
</dbReference>
<organism evidence="2 3">
    <name type="scientific">Oldenlandia corymbosa var. corymbosa</name>
    <dbReference type="NCBI Taxonomy" id="529605"/>
    <lineage>
        <taxon>Eukaryota</taxon>
        <taxon>Viridiplantae</taxon>
        <taxon>Streptophyta</taxon>
        <taxon>Embryophyta</taxon>
        <taxon>Tracheophyta</taxon>
        <taxon>Spermatophyta</taxon>
        <taxon>Magnoliopsida</taxon>
        <taxon>eudicotyledons</taxon>
        <taxon>Gunneridae</taxon>
        <taxon>Pentapetalae</taxon>
        <taxon>asterids</taxon>
        <taxon>lamiids</taxon>
        <taxon>Gentianales</taxon>
        <taxon>Rubiaceae</taxon>
        <taxon>Rubioideae</taxon>
        <taxon>Spermacoceae</taxon>
        <taxon>Hedyotis-Oldenlandia complex</taxon>
        <taxon>Oldenlandia</taxon>
    </lineage>
</organism>
<dbReference type="InterPro" id="IPR015915">
    <property type="entry name" value="Kelch-typ_b-propeller"/>
</dbReference>
<dbReference type="SMART" id="SM00256">
    <property type="entry name" value="FBOX"/>
    <property type="match status" value="1"/>
</dbReference>
<dbReference type="InterPro" id="IPR017451">
    <property type="entry name" value="F-box-assoc_interact_dom"/>
</dbReference>
<protein>
    <submittedName>
        <fullName evidence="2">OLC1v1020413C1</fullName>
    </submittedName>
</protein>
<evidence type="ECO:0000313" key="3">
    <source>
        <dbReference type="Proteomes" id="UP001161247"/>
    </source>
</evidence>
<dbReference type="InterPro" id="IPR001810">
    <property type="entry name" value="F-box_dom"/>
</dbReference>
<dbReference type="InterPro" id="IPR050796">
    <property type="entry name" value="SCF_F-box_component"/>
</dbReference>
<reference evidence="2" key="1">
    <citation type="submission" date="2023-03" db="EMBL/GenBank/DDBJ databases">
        <authorList>
            <person name="Julca I."/>
        </authorList>
    </citation>
    <scope>NUCLEOTIDE SEQUENCE</scope>
</reference>
<evidence type="ECO:0000259" key="1">
    <source>
        <dbReference type="SMART" id="SM00256"/>
    </source>
</evidence>
<sequence length="387" mass="43822">MSEFFSSLPEDLLITDVLARLPAKSVGRFRCVSKPWRSLLSSSHFIKTHLKFHIFHDPEKLIFTSPAFCILDPDSLHVITLPVDDNNMSKSSDQRKKDSNVSKEVQCPHTKVTFETTPMSNRKYRMNISRMNEESVSSEVPCPLVHNSFRMKSSCHGLVLLVDIYRGYDHVNDDYKIVALSYDEPGRVETSVNVYSAKMESWKRLEVSSLVFDHGGPHIANGVFVNGRIHCLACHPETRAYPVIAAFNLARDEFERVQPPTVVHEHTTPSSELDGSTRKKIKLAVLGGSLAVAVDSNNGMMDIWVMKEYPLQASWIKLTSINYTRFGPHWSCKPMCLLRDDEIVMRSNCDTLVAYNFSNGVWRNIKVEGIPDQFGDVMTHTDTLLSP</sequence>
<dbReference type="PANTHER" id="PTHR31672:SF13">
    <property type="entry name" value="F-BOX PROTEIN CPR30-LIKE"/>
    <property type="match status" value="1"/>
</dbReference>
<dbReference type="Pfam" id="PF07734">
    <property type="entry name" value="FBA_1"/>
    <property type="match status" value="1"/>
</dbReference>
<dbReference type="EMBL" id="OX459126">
    <property type="protein sequence ID" value="CAI9118800.1"/>
    <property type="molecule type" value="Genomic_DNA"/>
</dbReference>
<gene>
    <name evidence="2" type="ORF">OLC1_LOCUS24586</name>
</gene>
<evidence type="ECO:0000313" key="2">
    <source>
        <dbReference type="EMBL" id="CAI9118800.1"/>
    </source>
</evidence>
<name>A0AAV1EGE7_OLDCO</name>
<dbReference type="AlphaFoldDB" id="A0AAV1EGE7"/>
<dbReference type="PANTHER" id="PTHR31672">
    <property type="entry name" value="BNACNNG10540D PROTEIN"/>
    <property type="match status" value="1"/>
</dbReference>
<dbReference type="InterPro" id="IPR011043">
    <property type="entry name" value="Gal_Oxase/kelch_b-propeller"/>
</dbReference>
<feature type="domain" description="F-box" evidence="1">
    <location>
        <begin position="8"/>
        <end position="49"/>
    </location>
</feature>